<dbReference type="EMBL" id="WNYA01000009">
    <property type="protein sequence ID" value="KAG8556719.1"/>
    <property type="molecule type" value="Genomic_DNA"/>
</dbReference>
<gene>
    <name evidence="1" type="ORF">GDO81_018179</name>
</gene>
<protein>
    <submittedName>
        <fullName evidence="1">Uncharacterized protein</fullName>
    </submittedName>
</protein>
<reference evidence="1" key="1">
    <citation type="thesis" date="2020" institute="ProQuest LLC" country="789 East Eisenhower Parkway, Ann Arbor, MI, USA">
        <title>Comparative Genomics and Chromosome Evolution.</title>
        <authorList>
            <person name="Mudd A.B."/>
        </authorList>
    </citation>
    <scope>NUCLEOTIDE SEQUENCE</scope>
    <source>
        <strain evidence="1">237g6f4</strain>
        <tissue evidence="1">Blood</tissue>
    </source>
</reference>
<dbReference type="AlphaFoldDB" id="A0AAV7A528"/>
<name>A0AAV7A528_ENGPU</name>
<sequence>MPLYLKLLCYITVQRRADTELTRGISKGLGNRQYPRDVCYSICNLQVQSFQSYSHTNIFYMMLHDGEGVTFHSLSTSKNLTNVPCWYRIYTLIHYNRVYN</sequence>
<accession>A0AAV7A528</accession>
<evidence type="ECO:0000313" key="1">
    <source>
        <dbReference type="EMBL" id="KAG8556719.1"/>
    </source>
</evidence>
<evidence type="ECO:0000313" key="2">
    <source>
        <dbReference type="Proteomes" id="UP000824782"/>
    </source>
</evidence>
<organism evidence="1 2">
    <name type="scientific">Engystomops pustulosus</name>
    <name type="common">Tungara frog</name>
    <name type="synonym">Physalaemus pustulosus</name>
    <dbReference type="NCBI Taxonomy" id="76066"/>
    <lineage>
        <taxon>Eukaryota</taxon>
        <taxon>Metazoa</taxon>
        <taxon>Chordata</taxon>
        <taxon>Craniata</taxon>
        <taxon>Vertebrata</taxon>
        <taxon>Euteleostomi</taxon>
        <taxon>Amphibia</taxon>
        <taxon>Batrachia</taxon>
        <taxon>Anura</taxon>
        <taxon>Neobatrachia</taxon>
        <taxon>Hyloidea</taxon>
        <taxon>Leptodactylidae</taxon>
        <taxon>Leiuperinae</taxon>
        <taxon>Engystomops</taxon>
    </lineage>
</organism>
<comment type="caution">
    <text evidence="1">The sequence shown here is derived from an EMBL/GenBank/DDBJ whole genome shotgun (WGS) entry which is preliminary data.</text>
</comment>
<keyword evidence="2" id="KW-1185">Reference proteome</keyword>
<dbReference type="Proteomes" id="UP000824782">
    <property type="component" value="Unassembled WGS sequence"/>
</dbReference>
<proteinExistence type="predicted"/>